<protein>
    <recommendedName>
        <fullName evidence="5">Lipoprotein</fullName>
    </recommendedName>
</protein>
<sequence length="287" mass="29939">MAMLASVFALCLVLAGCGGGGDAAKNYVGDWKLTGMEENGEATSAEDLKLMEDMGLAITLSVKEDKSFSLNVMGEEMSGTWEAKSASEATFTVEGQSVPAKLDNGVLTLEQDGTKMMFEKGTVSTSGSSGAASSGTDTATGTAGTGTDAGTDTGTAKGTDAGTTSTDTGEETVTPIGQTIADDDICSIEVVDKKADWAGDPGYTLKITNKSDKSVTAIAQYGTFSVDGKMVDPLLVETIQPGKYVECFMWFSDDDVASLDQLVNVEGVIEVYDDDTYDTLGEYPFVF</sequence>
<reference evidence="3 4" key="1">
    <citation type="submission" date="2022-08" db="EMBL/GenBank/DDBJ databases">
        <title>Tractidigestivibacter montrealensis type strain KD21.</title>
        <authorList>
            <person name="Diop K."/>
            <person name="Richard C."/>
            <person name="Routy B."/>
        </authorList>
    </citation>
    <scope>NUCLEOTIDE SEQUENCE [LARGE SCALE GENOMIC DNA]</scope>
    <source>
        <strain evidence="3 4">KD21</strain>
    </source>
</reference>
<evidence type="ECO:0008006" key="5">
    <source>
        <dbReference type="Google" id="ProtNLM"/>
    </source>
</evidence>
<organism evidence="3 4">
    <name type="scientific">Tractidigestivibacter montrealensis</name>
    <dbReference type="NCBI Taxonomy" id="2972466"/>
    <lineage>
        <taxon>Bacteria</taxon>
        <taxon>Bacillati</taxon>
        <taxon>Actinomycetota</taxon>
        <taxon>Coriobacteriia</taxon>
        <taxon>Coriobacteriales</taxon>
        <taxon>Atopobiaceae</taxon>
        <taxon>Tractidigestivibacter</taxon>
    </lineage>
</organism>
<proteinExistence type="predicted"/>
<evidence type="ECO:0000256" key="1">
    <source>
        <dbReference type="SAM" id="MobiDB-lite"/>
    </source>
</evidence>
<comment type="caution">
    <text evidence="3">The sequence shown here is derived from an EMBL/GenBank/DDBJ whole genome shotgun (WGS) entry which is preliminary data.</text>
</comment>
<dbReference type="EMBL" id="JANSKA010000003">
    <property type="protein sequence ID" value="MCR9036431.1"/>
    <property type="molecule type" value="Genomic_DNA"/>
</dbReference>
<keyword evidence="2" id="KW-0732">Signal</keyword>
<feature type="region of interest" description="Disordered" evidence="1">
    <location>
        <begin position="120"/>
        <end position="173"/>
    </location>
</feature>
<evidence type="ECO:0000313" key="4">
    <source>
        <dbReference type="Proteomes" id="UP001204320"/>
    </source>
</evidence>
<evidence type="ECO:0000256" key="2">
    <source>
        <dbReference type="SAM" id="SignalP"/>
    </source>
</evidence>
<accession>A0ABT1Z894</accession>
<dbReference type="Proteomes" id="UP001204320">
    <property type="component" value="Unassembled WGS sequence"/>
</dbReference>
<feature type="signal peptide" evidence="2">
    <location>
        <begin position="1"/>
        <end position="15"/>
    </location>
</feature>
<name>A0ABT1Z894_9ACTN</name>
<evidence type="ECO:0000313" key="3">
    <source>
        <dbReference type="EMBL" id="MCR9036431.1"/>
    </source>
</evidence>
<feature type="chain" id="PRO_5045524265" description="Lipoprotein" evidence="2">
    <location>
        <begin position="16"/>
        <end position="287"/>
    </location>
</feature>
<gene>
    <name evidence="3" type="ORF">NVS32_05640</name>
</gene>
<dbReference type="RefSeq" id="WP_258499004.1">
    <property type="nucleotide sequence ID" value="NZ_JANSKA010000003.1"/>
</dbReference>
<keyword evidence="4" id="KW-1185">Reference proteome</keyword>